<dbReference type="Proteomes" id="UP001271007">
    <property type="component" value="Unassembled WGS sequence"/>
</dbReference>
<dbReference type="InterPro" id="IPR056521">
    <property type="entry name" value="MARCHF6-like_C"/>
</dbReference>
<keyword evidence="8 13" id="KW-0863">Zinc-finger</keyword>
<evidence type="ECO:0000256" key="5">
    <source>
        <dbReference type="ARBA" id="ARBA00022679"/>
    </source>
</evidence>
<keyword evidence="14" id="KW-0175">Coiled coil</keyword>
<dbReference type="Pfam" id="PF23113">
    <property type="entry name" value="MARCHF6_C"/>
    <property type="match status" value="1"/>
</dbReference>
<evidence type="ECO:0000256" key="11">
    <source>
        <dbReference type="ARBA" id="ARBA00022989"/>
    </source>
</evidence>
<feature type="transmembrane region" description="Helical" evidence="16">
    <location>
        <begin position="1699"/>
        <end position="1732"/>
    </location>
</feature>
<dbReference type="PANTHER" id="PTHR13145">
    <property type="entry name" value="SSM4 PROTEIN"/>
    <property type="match status" value="1"/>
</dbReference>
<feature type="region of interest" description="Disordered" evidence="15">
    <location>
        <begin position="652"/>
        <end position="776"/>
    </location>
</feature>
<evidence type="ECO:0000256" key="2">
    <source>
        <dbReference type="ARBA" id="ARBA00004141"/>
    </source>
</evidence>
<evidence type="ECO:0000256" key="16">
    <source>
        <dbReference type="SAM" id="Phobius"/>
    </source>
</evidence>
<evidence type="ECO:0000259" key="17">
    <source>
        <dbReference type="PROSITE" id="PS50089"/>
    </source>
</evidence>
<reference evidence="19" key="1">
    <citation type="submission" date="2023-04" db="EMBL/GenBank/DDBJ databases">
        <title>Black Yeasts Isolated from many extreme environments.</title>
        <authorList>
            <person name="Coleine C."/>
            <person name="Stajich J.E."/>
            <person name="Selbmann L."/>
        </authorList>
    </citation>
    <scope>NUCLEOTIDE SEQUENCE</scope>
    <source>
        <strain evidence="19">CCFEE 5312</strain>
    </source>
</reference>
<dbReference type="FunFam" id="3.30.40.10:FF:000287">
    <property type="entry name" value="RING finger membrane protein"/>
    <property type="match status" value="1"/>
</dbReference>
<dbReference type="GO" id="GO:0005789">
    <property type="term" value="C:endoplasmic reticulum membrane"/>
    <property type="evidence" value="ECO:0007669"/>
    <property type="project" value="TreeGrafter"/>
</dbReference>
<name>A0AAJ0DI25_9PEZI</name>
<feature type="region of interest" description="Disordered" evidence="15">
    <location>
        <begin position="798"/>
        <end position="825"/>
    </location>
</feature>
<comment type="pathway">
    <text evidence="3">Protein modification; protein ubiquitination.</text>
</comment>
<dbReference type="GO" id="GO:0061630">
    <property type="term" value="F:ubiquitin protein ligase activity"/>
    <property type="evidence" value="ECO:0007669"/>
    <property type="project" value="UniProtKB-EC"/>
</dbReference>
<evidence type="ECO:0000256" key="10">
    <source>
        <dbReference type="ARBA" id="ARBA00022833"/>
    </source>
</evidence>
<evidence type="ECO:0000256" key="13">
    <source>
        <dbReference type="PROSITE-ProRule" id="PRU00175"/>
    </source>
</evidence>
<dbReference type="Pfam" id="PF12906">
    <property type="entry name" value="RINGv"/>
    <property type="match status" value="1"/>
</dbReference>
<feature type="transmembrane region" description="Helical" evidence="16">
    <location>
        <begin position="1518"/>
        <end position="1536"/>
    </location>
</feature>
<keyword evidence="20" id="KW-1185">Reference proteome</keyword>
<dbReference type="PROSITE" id="PS51292">
    <property type="entry name" value="ZF_RING_CH"/>
    <property type="match status" value="1"/>
</dbReference>
<keyword evidence="7" id="KW-0479">Metal-binding</keyword>
<feature type="transmembrane region" description="Helical" evidence="16">
    <location>
        <begin position="1572"/>
        <end position="1596"/>
    </location>
</feature>
<evidence type="ECO:0000256" key="14">
    <source>
        <dbReference type="SAM" id="Coils"/>
    </source>
</evidence>
<gene>
    <name evidence="19" type="ORF">LTR09_008136</name>
</gene>
<feature type="compositionally biased region" description="Basic and acidic residues" evidence="15">
    <location>
        <begin position="705"/>
        <end position="716"/>
    </location>
</feature>
<dbReference type="SUPFAM" id="SSF57850">
    <property type="entry name" value="RING/U-box"/>
    <property type="match status" value="1"/>
</dbReference>
<comment type="subcellular location">
    <subcellularLocation>
        <location evidence="2">Membrane</location>
        <topology evidence="2">Multi-pass membrane protein</topology>
    </subcellularLocation>
</comment>
<dbReference type="PROSITE" id="PS50089">
    <property type="entry name" value="ZF_RING_2"/>
    <property type="match status" value="1"/>
</dbReference>
<feature type="domain" description="RING-CH-type" evidence="18">
    <location>
        <begin position="31"/>
        <end position="92"/>
    </location>
</feature>
<feature type="transmembrane region" description="Helical" evidence="16">
    <location>
        <begin position="1477"/>
        <end position="1498"/>
    </location>
</feature>
<evidence type="ECO:0000259" key="18">
    <source>
        <dbReference type="PROSITE" id="PS51292"/>
    </source>
</evidence>
<proteinExistence type="predicted"/>
<feature type="compositionally biased region" description="Basic and acidic residues" evidence="15">
    <location>
        <begin position="490"/>
        <end position="504"/>
    </location>
</feature>
<dbReference type="InterPro" id="IPR013083">
    <property type="entry name" value="Znf_RING/FYVE/PHD"/>
</dbReference>
<evidence type="ECO:0000256" key="15">
    <source>
        <dbReference type="SAM" id="MobiDB-lite"/>
    </source>
</evidence>
<evidence type="ECO:0000256" key="7">
    <source>
        <dbReference type="ARBA" id="ARBA00022723"/>
    </source>
</evidence>
<feature type="region of interest" description="Disordered" evidence="15">
    <location>
        <begin position="1"/>
        <end position="36"/>
    </location>
</feature>
<keyword evidence="12 16" id="KW-0472">Membrane</keyword>
<dbReference type="GO" id="GO:0008270">
    <property type="term" value="F:zinc ion binding"/>
    <property type="evidence" value="ECO:0007669"/>
    <property type="project" value="UniProtKB-KW"/>
</dbReference>
<organism evidence="19 20">
    <name type="scientific">Extremus antarcticus</name>
    <dbReference type="NCBI Taxonomy" id="702011"/>
    <lineage>
        <taxon>Eukaryota</taxon>
        <taxon>Fungi</taxon>
        <taxon>Dikarya</taxon>
        <taxon>Ascomycota</taxon>
        <taxon>Pezizomycotina</taxon>
        <taxon>Dothideomycetes</taxon>
        <taxon>Dothideomycetidae</taxon>
        <taxon>Mycosphaerellales</taxon>
        <taxon>Extremaceae</taxon>
        <taxon>Extremus</taxon>
    </lineage>
</organism>
<feature type="transmembrane region" description="Helical" evidence="16">
    <location>
        <begin position="266"/>
        <end position="290"/>
    </location>
</feature>
<evidence type="ECO:0000256" key="3">
    <source>
        <dbReference type="ARBA" id="ARBA00004906"/>
    </source>
</evidence>
<dbReference type="InterPro" id="IPR001841">
    <property type="entry name" value="Znf_RING"/>
</dbReference>
<feature type="compositionally biased region" description="Low complexity" evidence="15">
    <location>
        <begin position="680"/>
        <end position="701"/>
    </location>
</feature>
<feature type="transmembrane region" description="Helical" evidence="16">
    <location>
        <begin position="1286"/>
        <end position="1309"/>
    </location>
</feature>
<evidence type="ECO:0000256" key="6">
    <source>
        <dbReference type="ARBA" id="ARBA00022692"/>
    </source>
</evidence>
<protein>
    <recommendedName>
        <fullName evidence="4">RING-type E3 ubiquitin transferase</fullName>
        <ecNumber evidence="4">2.3.2.27</ecNumber>
    </recommendedName>
</protein>
<sequence length="1812" mass="198502">MADTPPSTTADTPPSTSDAITPAPTSRRSSTSSNTAETCRICRSEPTAAEPLFHPCQCKGSIRHVHQDCLMEWLSHSKKTHCELCKTAFRFTKLYDADMPATLPWGVFVRRAGVHVLQGIVRGIRGGLVGMVWLGLVPWVVRWVWRWMFWLADASWAREGFVEWMVAKQLQEAGGMNTSYVESVGDAVADVFAPQSFDQGEKSFAARLWFSLTTFAWTAIFQPNSTTPATNSTTGANSTYASASPSLLTNFPHLANPTSSPRFNHILLDIFEGQIITCVVITGFILIFLIREWVVQQQPLMNLNAGGIDPQMLRQHLDDAADELRADNMRLVRQRENLEEAQRRLDRLQFLVRGAESAQAANAIEFVGMDRLLELFDEATEFMRTGGAEGGEVEYGRFVAAAAEVIQQIGVALQAGHSLEDLTNEMHNKLGSYSAAEKSRWMNVLQEEMNATTPTRRTALPERTESLIGQDGSQQAEEGDVADAGEGEGAEARRRPRIPERDFMSRAIGVQRTLADGEEGPTEQAETAQDAPEILGSRAGVPVFDDNGMRFPPQTSEPRPTEPSASLLPHSVPARTRDPSPFRDDDAANAALPKALRAFDPLPITNAGPDAKINIRVKVTGRGRLTAVPEPASEEAKAKEDEELQKLEREIVVEDRAAGSGAGGGELQWTEQDADTVPNAADSAGTAGGDTDNVNNNTNNNPFHPEGRMPPERRNSESFGNRVASVFREEFGLDDTGEFDDSRQQAARDATPNPTAPEPVATEEQVDEIPRRVEEPGFNFGGRWIGRLADWFWGDIRAPQVPVPRPNEERQRQGPGGEAGEQAPFVPVQNGEPVLHAAPADLAAPQPDPEVLAAAQQAGLDPEAIEDAEDLEGIFELIGLQGPIIGLFQTSAFCLLLVSATIFLAVVAPYVWGKGALIMVGHPVYYFVQLPLWSMGWLADLVVDVALLFGGIVVRVMDFGLRLLAPVLPQSYSWLIWTHGGLLEKMVNFVAVASSHAGARLGSLVDFDAPVEEAKYSWAILAASVQAHASLREIGGEVDAVLSYIGAAITRTVETISSGSVFAVATQALGTLAHLPTLPARLTSSAHILHTSTEPVLNFLTDLRHNTLTFTAPPIPLDPELVSWSSTDRALAVLAGYLTLAMVAAAYVALDSPLTTSDSSRRTEKNIRDGLRQAGGVLKVILIISIEMLLFPLYCGLLLDLAFLPLFPAASVATRWAYAGEKPWTWGFVHWFVGTCYMFHFALFVGMCRKILRRGVLWFVRDPDDPTFHPVRDVLERNVSVQLRKIAFSALVYGALVILCLGGVVWIVAQVVEGVFPVRWGSTEPVLEFPFNLFLYNFVTPLVLRVFRPTDAMGSVYGWWLRRCARGLRLSHFLFDDRREDEEGTYAKRSWVGSLVALFGKHKVEPTADGDEKDAGFQHDGKFVLTPCNDQYRPPKSGEAFLQVDDDDVYVADKEGKKNDYFAKVYVPPLFRVRVSLFMVCLWLFSAALGLCATIVPLIVGRQLLAAFIPGAEGLNDIYAYSAGAYLLGGLIFVALKGRSGAVFIKTKAQSLNASAWFFKTKRFAAKVLRCCYVYGFLGVVVPTIFALVLQFYLILPLQTWAASILDHTNASQEAGAAATNTTLSLATLANLTNPDSNNPLSLAPSTFHVLQGYALGLVYARIALRLVFTAPTSRAAEAFRRIIAPGYLNPDVKLATRFLVLPASLLSTFILLLPPLITKIALVLLQHLYLLPSGHGLLEAGGELQVKCYRYSYPIAASLVVAVLAAGEVGKATKRWRARIRDEVYLVGERLHNFGEKRPPEGTRSVVRRER</sequence>
<feature type="compositionally biased region" description="Acidic residues" evidence="15">
    <location>
        <begin position="477"/>
        <end position="489"/>
    </location>
</feature>
<comment type="caution">
    <text evidence="19">The sequence shown here is derived from an EMBL/GenBank/DDBJ whole genome shotgun (WGS) entry which is preliminary data.</text>
</comment>
<dbReference type="SMART" id="SM00744">
    <property type="entry name" value="RINGv"/>
    <property type="match status" value="1"/>
</dbReference>
<dbReference type="Gene3D" id="3.30.40.10">
    <property type="entry name" value="Zinc/RING finger domain, C3HC4 (zinc finger)"/>
    <property type="match status" value="1"/>
</dbReference>
<feature type="coiled-coil region" evidence="14">
    <location>
        <begin position="314"/>
        <end position="358"/>
    </location>
</feature>
<dbReference type="CDD" id="cd16702">
    <property type="entry name" value="RING_CH-C4HC3_MARCH6"/>
    <property type="match status" value="1"/>
</dbReference>
<feature type="transmembrane region" description="Helical" evidence="16">
    <location>
        <begin position="1646"/>
        <end position="1665"/>
    </location>
</feature>
<feature type="transmembrane region" description="Helical" evidence="16">
    <location>
        <begin position="1329"/>
        <end position="1347"/>
    </location>
</feature>
<comment type="catalytic activity">
    <reaction evidence="1">
        <text>S-ubiquitinyl-[E2 ubiquitin-conjugating enzyme]-L-cysteine + [acceptor protein]-L-lysine = [E2 ubiquitin-conjugating enzyme]-L-cysteine + N(6)-ubiquitinyl-[acceptor protein]-L-lysine.</text>
        <dbReference type="EC" id="2.3.2.27"/>
    </reaction>
</comment>
<evidence type="ECO:0000313" key="20">
    <source>
        <dbReference type="Proteomes" id="UP001271007"/>
    </source>
</evidence>
<feature type="transmembrane region" description="Helical" evidence="16">
    <location>
        <begin position="892"/>
        <end position="912"/>
    </location>
</feature>
<dbReference type="PANTHER" id="PTHR13145:SF0">
    <property type="entry name" value="E3 UBIQUITIN-PROTEIN LIGASE MARCHF6"/>
    <property type="match status" value="1"/>
</dbReference>
<feature type="transmembrane region" description="Helical" evidence="16">
    <location>
        <begin position="1752"/>
        <end position="1771"/>
    </location>
</feature>
<dbReference type="EMBL" id="JAWDJX010000030">
    <property type="protein sequence ID" value="KAK3050770.1"/>
    <property type="molecule type" value="Genomic_DNA"/>
</dbReference>
<evidence type="ECO:0000256" key="9">
    <source>
        <dbReference type="ARBA" id="ARBA00022786"/>
    </source>
</evidence>
<keyword evidence="5" id="KW-0808">Transferase</keyword>
<feature type="transmembrane region" description="Helical" evidence="16">
    <location>
        <begin position="932"/>
        <end position="954"/>
    </location>
</feature>
<feature type="transmembrane region" description="Helical" evidence="16">
    <location>
        <begin position="1224"/>
        <end position="1245"/>
    </location>
</feature>
<keyword evidence="10" id="KW-0862">Zinc</keyword>
<keyword evidence="11 16" id="KW-1133">Transmembrane helix</keyword>
<keyword evidence="6 16" id="KW-0812">Transmembrane</keyword>
<dbReference type="EC" id="2.3.2.27" evidence="4"/>
<feature type="compositionally biased region" description="Basic and acidic residues" evidence="15">
    <location>
        <begin position="575"/>
        <end position="586"/>
    </location>
</feature>
<accession>A0AAJ0DI25</accession>
<evidence type="ECO:0000256" key="8">
    <source>
        <dbReference type="ARBA" id="ARBA00022771"/>
    </source>
</evidence>
<feature type="domain" description="RING-type" evidence="17">
    <location>
        <begin position="39"/>
        <end position="86"/>
    </location>
</feature>
<evidence type="ECO:0000256" key="1">
    <source>
        <dbReference type="ARBA" id="ARBA00000900"/>
    </source>
</evidence>
<keyword evidence="9" id="KW-0833">Ubl conjugation pathway</keyword>
<evidence type="ECO:0000256" key="4">
    <source>
        <dbReference type="ARBA" id="ARBA00012483"/>
    </source>
</evidence>
<dbReference type="InterPro" id="IPR011016">
    <property type="entry name" value="Znf_RING-CH"/>
</dbReference>
<dbReference type="GO" id="GO:0036503">
    <property type="term" value="P:ERAD pathway"/>
    <property type="evidence" value="ECO:0007669"/>
    <property type="project" value="TreeGrafter"/>
</dbReference>
<feature type="region of interest" description="Disordered" evidence="15">
    <location>
        <begin position="450"/>
        <end position="586"/>
    </location>
</feature>
<evidence type="ECO:0000256" key="12">
    <source>
        <dbReference type="ARBA" id="ARBA00023136"/>
    </source>
</evidence>
<evidence type="ECO:0000313" key="19">
    <source>
        <dbReference type="EMBL" id="KAK3050770.1"/>
    </source>
</evidence>